<dbReference type="Gene3D" id="1.25.40.10">
    <property type="entry name" value="Tetratricopeptide repeat domain"/>
    <property type="match status" value="3"/>
</dbReference>
<dbReference type="Pfam" id="PF13432">
    <property type="entry name" value="TPR_16"/>
    <property type="match status" value="1"/>
</dbReference>
<dbReference type="Proteomes" id="UP001333818">
    <property type="component" value="Unassembled WGS sequence"/>
</dbReference>
<comment type="similarity">
    <text evidence="2">Belongs to the glycosyltransferase 41 family. O-GlcNAc transferase subfamily.</text>
</comment>
<dbReference type="Pfam" id="PF13844">
    <property type="entry name" value="Glyco_transf_41"/>
    <property type="match status" value="2"/>
</dbReference>
<dbReference type="Pfam" id="PF13414">
    <property type="entry name" value="TPR_11"/>
    <property type="match status" value="1"/>
</dbReference>
<dbReference type="PANTHER" id="PTHR44835:SF1">
    <property type="entry name" value="PROTEIN O-GLCNAC TRANSFERASE"/>
    <property type="match status" value="1"/>
</dbReference>
<dbReference type="Pfam" id="PF14559">
    <property type="entry name" value="TPR_19"/>
    <property type="match status" value="1"/>
</dbReference>
<keyword evidence="11" id="KW-1185">Reference proteome</keyword>
<feature type="repeat" description="TPR" evidence="8">
    <location>
        <begin position="233"/>
        <end position="266"/>
    </location>
</feature>
<reference evidence="10" key="1">
    <citation type="submission" date="2024-01" db="EMBL/GenBank/DDBJ databases">
        <title>Bank of Algae and Cyanobacteria of the Azores (BACA) strain genomes.</title>
        <authorList>
            <person name="Luz R."/>
            <person name="Cordeiro R."/>
            <person name="Fonseca A."/>
            <person name="Goncalves V."/>
        </authorList>
    </citation>
    <scope>NUCLEOTIDE SEQUENCE</scope>
    <source>
        <strain evidence="10">BACA0141</strain>
    </source>
</reference>
<keyword evidence="5" id="KW-0808">Transferase</keyword>
<protein>
    <recommendedName>
        <fullName evidence="3">protein O-GlcNAc transferase</fullName>
        <ecNumber evidence="3">2.4.1.255</ecNumber>
    </recommendedName>
</protein>
<evidence type="ECO:0000259" key="9">
    <source>
        <dbReference type="Pfam" id="PF13844"/>
    </source>
</evidence>
<keyword evidence="7 8" id="KW-0802">TPR repeat</keyword>
<feature type="repeat" description="TPR" evidence="8">
    <location>
        <begin position="6"/>
        <end position="39"/>
    </location>
</feature>
<feature type="domain" description="O-GlcNAc transferase C-terminal" evidence="9">
    <location>
        <begin position="508"/>
        <end position="661"/>
    </location>
</feature>
<dbReference type="AlphaFoldDB" id="A0AAW9Q7W6"/>
<evidence type="ECO:0000256" key="6">
    <source>
        <dbReference type="ARBA" id="ARBA00022737"/>
    </source>
</evidence>
<dbReference type="EC" id="2.4.1.255" evidence="3"/>
<dbReference type="InterPro" id="IPR051939">
    <property type="entry name" value="Glycosyltr_41/O-GlcNAc_trsf"/>
</dbReference>
<proteinExistence type="inferred from homology"/>
<dbReference type="PROSITE" id="PS50293">
    <property type="entry name" value="TPR_REGION"/>
    <property type="match status" value="1"/>
</dbReference>
<evidence type="ECO:0000313" key="10">
    <source>
        <dbReference type="EMBL" id="MEE3719041.1"/>
    </source>
</evidence>
<evidence type="ECO:0000256" key="1">
    <source>
        <dbReference type="ARBA" id="ARBA00004922"/>
    </source>
</evidence>
<gene>
    <name evidence="10" type="ORF">V2H45_20050</name>
</gene>
<evidence type="ECO:0000256" key="5">
    <source>
        <dbReference type="ARBA" id="ARBA00022679"/>
    </source>
</evidence>
<name>A0AAW9Q7W6_9CYAN</name>
<dbReference type="PANTHER" id="PTHR44835">
    <property type="entry name" value="UDP-N-ACETYLGLUCOSAMINE--PEPTIDE N-ACETYLGLUCOSAMINYLTRANSFERASE SPINDLY-RELATED"/>
    <property type="match status" value="1"/>
</dbReference>
<evidence type="ECO:0000256" key="7">
    <source>
        <dbReference type="ARBA" id="ARBA00022803"/>
    </source>
</evidence>
<feature type="repeat" description="TPR" evidence="8">
    <location>
        <begin position="199"/>
        <end position="232"/>
    </location>
</feature>
<evidence type="ECO:0000256" key="3">
    <source>
        <dbReference type="ARBA" id="ARBA00011970"/>
    </source>
</evidence>
<keyword evidence="6" id="KW-0677">Repeat</keyword>
<evidence type="ECO:0000313" key="11">
    <source>
        <dbReference type="Proteomes" id="UP001333818"/>
    </source>
</evidence>
<dbReference type="SUPFAM" id="SSF48452">
    <property type="entry name" value="TPR-like"/>
    <property type="match status" value="2"/>
</dbReference>
<evidence type="ECO:0000256" key="2">
    <source>
        <dbReference type="ARBA" id="ARBA00005386"/>
    </source>
</evidence>
<dbReference type="Gene3D" id="3.40.50.2000">
    <property type="entry name" value="Glycogen Phosphorylase B"/>
    <property type="match status" value="1"/>
</dbReference>
<comment type="pathway">
    <text evidence="1">Protein modification; protein glycosylation.</text>
</comment>
<dbReference type="PROSITE" id="PS50005">
    <property type="entry name" value="TPR"/>
    <property type="match status" value="4"/>
</dbReference>
<feature type="domain" description="O-GlcNAc transferase C-terminal" evidence="9">
    <location>
        <begin position="676"/>
        <end position="868"/>
    </location>
</feature>
<evidence type="ECO:0000256" key="4">
    <source>
        <dbReference type="ARBA" id="ARBA00022676"/>
    </source>
</evidence>
<sequence>MTFNSYNARHEQAIACLSNGDYETAAKLYEQAIEIEPEVNHHYWYLGVSLLLHGREEEAQIVWQSGLEKDGLEWIEQGQSELLQVLITEAEKHERKNDWSRGWLLRMYIHDSTPEDLQNLFQLIIAADKAGVFASSKHLLLEAINLLRHLTPTEVAVPFLLPALKQVLAANGDQAPIAEFAQACLEYYQVSISNYPKSPELYCALGNIYAELDREQQAIAAYHQALDLKPDDAESFFALGNLDLKVKQYDLAMANYLKAIAFNPSFTKAYVNIAFVYEQKGNIVEAIKNLEIAVSFKEEFAPAYRNLASLLFKSGRASEAVPHALRAIEIQPDYISAYLDLYQIMFAQNRVETAKQILLRIVRSFKSDPDVYWRLHGYFSQVRNCLTDEEYKLWQDATLFNCHFHGSTDPIRTDLAFIVTYLFTSTQYEAVMAKFLGLEAYLLSTFEANAESALSLYFTLNFWTPSIRDDLPKNAKLLRDIGSLYVKHIIQPSSIYLQMREPSLREVEKRKNLRIGFLSPNFYRHATNWTSGDIICALSQVTPHIFLYGTDCINADDRTELLQQAVERFYGYDSDFGSTLGRLIDRIHHDDLDILIDLDSSCFPRHAQIFYARPTTVQITWNGFDAPFLSKQNYFLGDWHTHPQGSEIHYCERLFRMPNCYTAISGFDYEPIDRLRERKQLGIDPEQIVFMFGAPPNKLNPTTVRAQIEILKHVPNGILIYKGLGYRQAIQSLYSQECELQGVDFKRIHFSDLLPTVEMHRAFYTIGDVLLDSYPFNGGVHSLEALWMELPLITLAGSQFMSRLGLTYLNNLGVDTGISHNWQEYVEWGIRYGQDKDLRNAVCTQLATAKKTESLSPLWDPTRFAKDMYALLCSIVENHQST</sequence>
<dbReference type="Gene3D" id="3.40.50.11380">
    <property type="match status" value="1"/>
</dbReference>
<dbReference type="EMBL" id="JAZBJZ010000108">
    <property type="protein sequence ID" value="MEE3719041.1"/>
    <property type="molecule type" value="Genomic_DNA"/>
</dbReference>
<dbReference type="InterPro" id="IPR011990">
    <property type="entry name" value="TPR-like_helical_dom_sf"/>
</dbReference>
<comment type="caution">
    <text evidence="10">The sequence shown here is derived from an EMBL/GenBank/DDBJ whole genome shotgun (WGS) entry which is preliminary data.</text>
</comment>
<feature type="repeat" description="TPR" evidence="8">
    <location>
        <begin position="301"/>
        <end position="334"/>
    </location>
</feature>
<dbReference type="SMART" id="SM00028">
    <property type="entry name" value="TPR"/>
    <property type="match status" value="5"/>
</dbReference>
<organism evidence="10 11">
    <name type="scientific">Tumidithrix elongata BACA0141</name>
    <dbReference type="NCBI Taxonomy" id="2716417"/>
    <lineage>
        <taxon>Bacteria</taxon>
        <taxon>Bacillati</taxon>
        <taxon>Cyanobacteriota</taxon>
        <taxon>Cyanophyceae</taxon>
        <taxon>Pseudanabaenales</taxon>
        <taxon>Pseudanabaenaceae</taxon>
        <taxon>Tumidithrix</taxon>
        <taxon>Tumidithrix elongata</taxon>
    </lineage>
</organism>
<dbReference type="RefSeq" id="WP_330485477.1">
    <property type="nucleotide sequence ID" value="NZ_JAZBJZ010000108.1"/>
</dbReference>
<dbReference type="GO" id="GO:0097363">
    <property type="term" value="F:protein O-acetylglucosaminyltransferase activity"/>
    <property type="evidence" value="ECO:0007669"/>
    <property type="project" value="UniProtKB-EC"/>
</dbReference>
<dbReference type="InterPro" id="IPR019734">
    <property type="entry name" value="TPR_rpt"/>
</dbReference>
<keyword evidence="4" id="KW-0328">Glycosyltransferase</keyword>
<evidence type="ECO:0000256" key="8">
    <source>
        <dbReference type="PROSITE-ProRule" id="PRU00339"/>
    </source>
</evidence>
<dbReference type="InterPro" id="IPR029489">
    <property type="entry name" value="OGT/SEC/SPY_C"/>
</dbReference>
<dbReference type="Pfam" id="PF13181">
    <property type="entry name" value="TPR_8"/>
    <property type="match status" value="1"/>
</dbReference>
<accession>A0AAW9Q7W6</accession>